<evidence type="ECO:0000259" key="2">
    <source>
        <dbReference type="Pfam" id="PF14392"/>
    </source>
</evidence>
<feature type="region of interest" description="Disordered" evidence="1">
    <location>
        <begin position="139"/>
        <end position="280"/>
    </location>
</feature>
<dbReference type="EMBL" id="JAGKQM010000019">
    <property type="protein sequence ID" value="KAH0859892.1"/>
    <property type="molecule type" value="Genomic_DNA"/>
</dbReference>
<feature type="compositionally biased region" description="Basic and acidic residues" evidence="1">
    <location>
        <begin position="148"/>
        <end position="160"/>
    </location>
</feature>
<feature type="compositionally biased region" description="Low complexity" evidence="1">
    <location>
        <begin position="161"/>
        <end position="184"/>
    </location>
</feature>
<feature type="compositionally biased region" description="Basic and acidic residues" evidence="1">
    <location>
        <begin position="226"/>
        <end position="240"/>
    </location>
</feature>
<sequence>EKCSQARATRFTWVPTKIYGSLSPTNTSPTVTTLHLPHQPSTSVDVYSTYLLCTLVNLSSPHHLEMAHQQRLTAAEKGKGIIQDEPEGPRKRIRAPEFDYSDLEIPITFEYENMANHCSICNMLTHSSRNCDRRQKYTASIPNATSESKIKNRESRDPVSRRYSSQTRRSPPPRRALSPSSRNPNHSDAAFNQKVDRHVTLKTSMVPPLKNKITPTTSRLSIGGHQEQRPHGESFYEKARGTNLQWRARERPQSQPKTPQGNTRSPPASEAPLSRNLYNYDFPPRPTIPTTEEVLAELQDVTIQYINCADPTESAARRLRVTQGEQQNLMANTVAGIIEAATATANFIAGAPQNTAGPTIILPDPRAVTQDTVLVDSSCSHPVASAPSKRRGRPPGTKKMAASPKNLLGASSRKHNFARIQSSLAKNCD</sequence>
<proteinExistence type="predicted"/>
<keyword evidence="4" id="KW-1185">Reference proteome</keyword>
<name>A0ABQ7XVC4_BRANA</name>
<evidence type="ECO:0000256" key="1">
    <source>
        <dbReference type="SAM" id="MobiDB-lite"/>
    </source>
</evidence>
<reference evidence="3 4" key="1">
    <citation type="submission" date="2021-05" db="EMBL/GenBank/DDBJ databases">
        <title>Genome Assembly of Synthetic Allotetraploid Brassica napus Reveals Homoeologous Exchanges between Subgenomes.</title>
        <authorList>
            <person name="Davis J.T."/>
        </authorList>
    </citation>
    <scope>NUCLEOTIDE SEQUENCE [LARGE SCALE GENOMIC DNA]</scope>
    <source>
        <strain evidence="4">cv. Da-Ae</strain>
        <tissue evidence="3">Seedling</tissue>
    </source>
</reference>
<dbReference type="InterPro" id="IPR025836">
    <property type="entry name" value="Zn_knuckle_CX2CX4HX4C"/>
</dbReference>
<organism evidence="3 4">
    <name type="scientific">Brassica napus</name>
    <name type="common">Rape</name>
    <dbReference type="NCBI Taxonomy" id="3708"/>
    <lineage>
        <taxon>Eukaryota</taxon>
        <taxon>Viridiplantae</taxon>
        <taxon>Streptophyta</taxon>
        <taxon>Embryophyta</taxon>
        <taxon>Tracheophyta</taxon>
        <taxon>Spermatophyta</taxon>
        <taxon>Magnoliopsida</taxon>
        <taxon>eudicotyledons</taxon>
        <taxon>Gunneridae</taxon>
        <taxon>Pentapetalae</taxon>
        <taxon>rosids</taxon>
        <taxon>malvids</taxon>
        <taxon>Brassicales</taxon>
        <taxon>Brassicaceae</taxon>
        <taxon>Brassiceae</taxon>
        <taxon>Brassica</taxon>
    </lineage>
</organism>
<feature type="domain" description="Zinc knuckle CX2CX4HX4C" evidence="2">
    <location>
        <begin position="106"/>
        <end position="132"/>
    </location>
</feature>
<dbReference type="Proteomes" id="UP000824890">
    <property type="component" value="Unassembled WGS sequence"/>
</dbReference>
<accession>A0ABQ7XVC4</accession>
<feature type="non-terminal residue" evidence="3">
    <location>
        <position position="429"/>
    </location>
</feature>
<protein>
    <recommendedName>
        <fullName evidence="2">Zinc knuckle CX2CX4HX4C domain-containing protein</fullName>
    </recommendedName>
</protein>
<evidence type="ECO:0000313" key="3">
    <source>
        <dbReference type="EMBL" id="KAH0859892.1"/>
    </source>
</evidence>
<feature type="region of interest" description="Disordered" evidence="1">
    <location>
        <begin position="379"/>
        <end position="415"/>
    </location>
</feature>
<dbReference type="Pfam" id="PF14392">
    <property type="entry name" value="zf-CCHC_4"/>
    <property type="match status" value="1"/>
</dbReference>
<feature type="compositionally biased region" description="Polar residues" evidence="1">
    <location>
        <begin position="253"/>
        <end position="266"/>
    </location>
</feature>
<evidence type="ECO:0000313" key="4">
    <source>
        <dbReference type="Proteomes" id="UP000824890"/>
    </source>
</evidence>
<feature type="non-terminal residue" evidence="3">
    <location>
        <position position="1"/>
    </location>
</feature>
<comment type="caution">
    <text evidence="3">The sequence shown here is derived from an EMBL/GenBank/DDBJ whole genome shotgun (WGS) entry which is preliminary data.</text>
</comment>
<gene>
    <name evidence="3" type="ORF">HID58_088153</name>
</gene>